<dbReference type="Proteomes" id="UP001438707">
    <property type="component" value="Unassembled WGS sequence"/>
</dbReference>
<name>A0AAW1S719_9CHLO</name>
<feature type="compositionally biased region" description="Polar residues" evidence="2">
    <location>
        <begin position="2311"/>
        <end position="2322"/>
    </location>
</feature>
<proteinExistence type="predicted"/>
<sequence>MTDRFRLNLVKPGFASLECIVQVKQACLVIQRARGEILYRFPPCSILDVQFNQPQTCAVKVLLPGNLDAAALLVGYSDTRDAEQLSRRLSQELREAWKTRQPPSSDGVFAAEALRLQSVLLKGPASSFAFLGTADIWKEMEERNTLAPRRSSLMSKRKIAQTYNSEAPAPARVSFRTRSQSGSDRSSQANQANGQQAVRQDTLSNPSSIDPEHIHTMFDDAHVLPDSQTSSTTVQQVLGTNELQQQMEVITEMLEAARAIAQKSLQEQEGMKAELARAIQQLSSAEQAKEGLQKRAEDDEQLLSSTEAMMQQLQASLASARQDVLAHQDALASSQSTADALRVKLEVAEQDMQATQASSIKSSQELETEVQQVRQQLQRARDSLTTSQANVVATQSKMSELQAALQSAQEDAQYLKKNADDVKLQEHQLQIDLAAADQSIQLQKDAMQASEMELKSLKGKFAQAESQRVEMAIELEKKTTNIAALAAEITALQHQLQTTVHDLAMARDQAQVSAQCLVEVTASLAAATENTHVLQAQLESKTSAYVELGQERDAVEHQLSDSMAAQNNLQQLLSGVRTQSTVVEASLHAQIMLSDQQHADMEAARQKTGLLEQQLHQLRDQLHMQAANANLQLAAEEDKARQAEASAELAASQAEAAAGDHAKVKQNLEVSVRDLQQQLESATAASKADMAAVLKAQESEQQRLSVQHASLQQRVIQLEDALQAELKSHAQLAKAHDKKLQLQSHKHREESAQHLHELSELQCRLDVASSRLASVEAALTHAHELNNQAASRSTQQEAQLESTHDDLNTTKADLAASFVERKHLVASISDLQLCQRQDGDALKSERGRIQSLTNQLALMRTELYMATDQHTETTRRIQDLHAFETAQASATTNDVRKQLSVAQELQQSLQNHLTDALNEHSLSQQTVEDLKHQLAAAHNESCSAQQLFESMQKQHADALAEGKHSIRLLQDELAENKRSQAAVQGDCAVLEGQLAAAAARDAEVKQSMQSQQDQSSAAKLEAKQALAVLQAELHESRCSQAVSQNACAALEGQLAEAVAQHAQFQSACAACQEQLAEAADKHAKTQQMLQAQQDHSFAAKVTAEHSIQLLQDDLAASRNACSDLAEQLAQASGQLVDVQQLLQASQDQSCAAAVQGKQALQLLQDELGDVRQSQASSQFACAALEAQLGEAVVHHAETQQLLKALQDQSSAAGIESETSVQLLQGELIKSRCGQEDIEAACSALEEQLSEAIALKVEAQQHLQALQDQAFTARIEGEKSLQILQCELAKSRCSQNESQEACNTLVEQLAEATAQKVEAQQQLQALQDQSSASQLEHDLLQQVHEQLTNQMLQDAAKALKAHHSLEAQLDCAAADSDTHMQQVQKLQIRLAATESDKAELKQLYQALQQKLSDAASGLLQMQQLQSDLQGQLGAAMEKEESLLQQQQNWEHERAETAHEQARLLKTVSDNQATISNQQTARQADAEAMNLLQGLLDSQVQQTEQLREHLTCLQQKLATAENQLCNTDTAKAQLALQLAQADEDLASERCSNASLLSKLAIHEHGSTEAAGRHAEAVHCHQQSDAEHERMQAVLTQQLLDTNAKLKLKDNDLAATKTATAGLEAACSRLQASAQQEKANQEAVGMQNQQLKHQLQKAQDDEREATRKQQADQLKLDSTADALSLAECQLKLLAEQLKLGTSNWEASQRTSHVLTASLEASRWQQQSMSEQMHNQDLLIQTLEQEASKSRDLAKAAAQSCSCAEQYSLSLQKDATDLQLQLEAAYSQVASPSANINDETQVDAKAPRMQLPGSTYGSAKKDSQQGGLNRNLLSLMMDITSADQIQHEILQHIVNGESQRADEAGMELAKLQDHFQTAQQVRQKLLGQQSNLQNELQQQEARSELLSKQLAMLCSAQEDPITDIEQQHHRLLHVEGLLEASQRAASHVLSSHSKLFHLLLRLQEAQDMQSRILLAQLLNAQHAEASAPDIQTLEHIQLQLLHQTSLEKQLRQELEVRQARDKLLHDEVAEVTSSSSALTAIRELQENVKEMPRVDEAARPGSLPSTAVLSTESMRDQSATGVATASKLSRDTRSQSHDPVPEATLRAIQAAMCLASKNMDLCWSLMDDQWAGVRQTQPWALDPDELVTALAEAVLLNTQLSKLQAQLSAAQGYPGLSCNTSEHKAGTTPPQAITSATFQPIFSSNSWHLKQTIPPDGKCNTNSILHNIHCSQADSALAATDSRALLQLQSIESDLLGHLLRLRALHADHNGACAHFANLEPVHAPHSQHATSHPCSRPGTRDSLETHAGCRSQAAEETNAAQQPCQDSAEPFIQAATAGHSEEPGAHLSPLEHILLDETNSLTPPSQPSFKNKISSAFRHHTCLGPLPCTCANVFHPAAVVDRISKLPTGPFPDHEALTLPQLHDLQYGQFKSGSLRMELWSLDGLAAVAV</sequence>
<feature type="coiled-coil region" evidence="1">
    <location>
        <begin position="601"/>
        <end position="714"/>
    </location>
</feature>
<feature type="coiled-coil region" evidence="1">
    <location>
        <begin position="1382"/>
        <end position="1416"/>
    </location>
</feature>
<feature type="coiled-coil region" evidence="1">
    <location>
        <begin position="265"/>
        <end position="495"/>
    </location>
</feature>
<accession>A0AAW1S719</accession>
<feature type="coiled-coil region" evidence="1">
    <location>
        <begin position="1301"/>
        <end position="1335"/>
    </location>
</feature>
<feature type="compositionally biased region" description="Polar residues" evidence="2">
    <location>
        <begin position="198"/>
        <end position="208"/>
    </location>
</feature>
<evidence type="ECO:0000256" key="2">
    <source>
        <dbReference type="SAM" id="MobiDB-lite"/>
    </source>
</evidence>
<feature type="compositionally biased region" description="Low complexity" evidence="2">
    <location>
        <begin position="188"/>
        <end position="197"/>
    </location>
</feature>
<dbReference type="EMBL" id="JALJOS010000003">
    <property type="protein sequence ID" value="KAK9841412.1"/>
    <property type="molecule type" value="Genomic_DNA"/>
</dbReference>
<keyword evidence="1" id="KW-0175">Coiled coil</keyword>
<feature type="region of interest" description="Disordered" evidence="2">
    <location>
        <begin position="148"/>
        <end position="213"/>
    </location>
</feature>
<reference evidence="3 4" key="1">
    <citation type="journal article" date="2024" name="Nat. Commun.">
        <title>Phylogenomics reveals the evolutionary origins of lichenization in chlorophyte algae.</title>
        <authorList>
            <person name="Puginier C."/>
            <person name="Libourel C."/>
            <person name="Otte J."/>
            <person name="Skaloud P."/>
            <person name="Haon M."/>
            <person name="Grisel S."/>
            <person name="Petersen M."/>
            <person name="Berrin J.G."/>
            <person name="Delaux P.M."/>
            <person name="Dal Grande F."/>
            <person name="Keller J."/>
        </authorList>
    </citation>
    <scope>NUCLEOTIDE SEQUENCE [LARGE SCALE GENOMIC DNA]</scope>
    <source>
        <strain evidence="3 4">SAG 2145</strain>
    </source>
</reference>
<feature type="compositionally biased region" description="Basic and acidic residues" evidence="2">
    <location>
        <begin position="2084"/>
        <end position="2096"/>
    </location>
</feature>
<feature type="compositionally biased region" description="Polar residues" evidence="2">
    <location>
        <begin position="2059"/>
        <end position="2083"/>
    </location>
</feature>
<evidence type="ECO:0000313" key="3">
    <source>
        <dbReference type="EMBL" id="KAK9841412.1"/>
    </source>
</evidence>
<evidence type="ECO:0000313" key="4">
    <source>
        <dbReference type="Proteomes" id="UP001438707"/>
    </source>
</evidence>
<protein>
    <submittedName>
        <fullName evidence="3">Uncharacterized protein</fullName>
    </submittedName>
</protein>
<feature type="coiled-coil region" evidence="1">
    <location>
        <begin position="1878"/>
        <end position="1905"/>
    </location>
</feature>
<feature type="coiled-coil region" evidence="1">
    <location>
        <begin position="1234"/>
        <end position="1268"/>
    </location>
</feature>
<feature type="region of interest" description="Disordered" evidence="2">
    <location>
        <begin position="2280"/>
        <end position="2322"/>
    </location>
</feature>
<organism evidence="3 4">
    <name type="scientific">Apatococcus lobatus</name>
    <dbReference type="NCBI Taxonomy" id="904363"/>
    <lineage>
        <taxon>Eukaryota</taxon>
        <taxon>Viridiplantae</taxon>
        <taxon>Chlorophyta</taxon>
        <taxon>core chlorophytes</taxon>
        <taxon>Trebouxiophyceae</taxon>
        <taxon>Chlorellales</taxon>
        <taxon>Chlorellaceae</taxon>
        <taxon>Apatococcus</taxon>
    </lineage>
</organism>
<comment type="caution">
    <text evidence="3">The sequence shown here is derived from an EMBL/GenBank/DDBJ whole genome shotgun (WGS) entry which is preliminary data.</text>
</comment>
<feature type="coiled-coil region" evidence="1">
    <location>
        <begin position="1107"/>
        <end position="1148"/>
    </location>
</feature>
<feature type="region of interest" description="Disordered" evidence="2">
    <location>
        <begin position="2050"/>
        <end position="2096"/>
    </location>
</feature>
<keyword evidence="4" id="KW-1185">Reference proteome</keyword>
<gene>
    <name evidence="3" type="ORF">WJX74_005267</name>
</gene>
<evidence type="ECO:0000256" key="1">
    <source>
        <dbReference type="SAM" id="Coils"/>
    </source>
</evidence>
<feature type="compositionally biased region" description="Polar residues" evidence="2">
    <location>
        <begin position="176"/>
        <end position="187"/>
    </location>
</feature>